<reference evidence="1 2" key="1">
    <citation type="submission" date="2023-12" db="EMBL/GenBank/DDBJ databases">
        <title>Characterization of antibiotic resistance in Aeromonas spp. in hospital effluent.</title>
        <authorList>
            <person name="Negoseki B.R.S."/>
            <person name="Krul D."/>
            <person name="Siqueira A.C."/>
            <person name="Almeida M."/>
            <person name="Mesa D."/>
            <person name="Conte D."/>
            <person name="Dalla-Costa L.M."/>
        </authorList>
    </citation>
    <scope>NUCLEOTIDE SEQUENCE [LARGE SCALE GENOMIC DNA]</scope>
    <source>
        <strain evidence="1 2">36v</strain>
    </source>
</reference>
<evidence type="ECO:0000313" key="1">
    <source>
        <dbReference type="EMBL" id="MEA9438004.1"/>
    </source>
</evidence>
<gene>
    <name evidence="1" type="ORF">VCX44_19910</name>
</gene>
<organism evidence="1 2">
    <name type="scientific">Aeromonas caviae</name>
    <name type="common">Aeromonas punctata</name>
    <dbReference type="NCBI Taxonomy" id="648"/>
    <lineage>
        <taxon>Bacteria</taxon>
        <taxon>Pseudomonadati</taxon>
        <taxon>Pseudomonadota</taxon>
        <taxon>Gammaproteobacteria</taxon>
        <taxon>Aeromonadales</taxon>
        <taxon>Aeromonadaceae</taxon>
        <taxon>Aeromonas</taxon>
    </lineage>
</organism>
<evidence type="ECO:0000313" key="2">
    <source>
        <dbReference type="Proteomes" id="UP001304847"/>
    </source>
</evidence>
<dbReference type="RefSeq" id="WP_323580187.1">
    <property type="nucleotide sequence ID" value="NZ_JAYGOJ010000155.1"/>
</dbReference>
<comment type="caution">
    <text evidence="1">The sequence shown here is derived from an EMBL/GenBank/DDBJ whole genome shotgun (WGS) entry which is preliminary data.</text>
</comment>
<dbReference type="Pfam" id="PF21980">
    <property type="entry name" value="MksE"/>
    <property type="match status" value="1"/>
</dbReference>
<accession>A0ABU5WAS5</accession>
<keyword evidence="2" id="KW-1185">Reference proteome</keyword>
<proteinExistence type="predicted"/>
<dbReference type="EMBL" id="JAYGOJ010000155">
    <property type="protein sequence ID" value="MEA9438004.1"/>
    <property type="molecule type" value="Genomic_DNA"/>
</dbReference>
<protein>
    <submittedName>
        <fullName evidence="1">Uncharacterized protein</fullName>
    </submittedName>
</protein>
<dbReference type="Proteomes" id="UP001304847">
    <property type="component" value="Unassembled WGS sequence"/>
</dbReference>
<sequence>MFESVARELLQGGFICEYSKPDEWKALKDDDFRRRLNDWLRQVDMVLLSTTTNSAWYAGWLSVDTRASSVDAVFSKQILNFRPMIQFLNLTMQALHPDKSLQPGDAVPMLQLQNALETHHSLRDELRQICTVWRSNKETISEQLLTVLRQLQKDGYLVEANKERQIYRMTGKISWFYELADFLAEHQKIDEMIQELPDEPATGDLFS</sequence>
<name>A0ABU5WAS5_AERCA</name>
<dbReference type="InterPro" id="IPR053841">
    <property type="entry name" value="MksE"/>
</dbReference>